<dbReference type="EMBL" id="JAOYFB010000001">
    <property type="protein sequence ID" value="KAK4003158.1"/>
    <property type="molecule type" value="Genomic_DNA"/>
</dbReference>
<keyword evidence="2" id="KW-1185">Reference proteome</keyword>
<comment type="caution">
    <text evidence="1">The sequence shown here is derived from an EMBL/GenBank/DDBJ whole genome shotgun (WGS) entry which is preliminary data.</text>
</comment>
<protein>
    <submittedName>
        <fullName evidence="1">Uncharacterized protein</fullName>
    </submittedName>
</protein>
<proteinExistence type="predicted"/>
<dbReference type="Proteomes" id="UP001234178">
    <property type="component" value="Unassembled WGS sequence"/>
</dbReference>
<evidence type="ECO:0000313" key="2">
    <source>
        <dbReference type="Proteomes" id="UP001234178"/>
    </source>
</evidence>
<sequence>MYLQVCFFLFVEEEGVTCRKREKVALKTHRLQTWSSESRQRRMEVEEVADRLDGEVHGAITHFNRIIHQDLKRAAHIIPLLHRYIIVDVFMMTKRSDSHDKSRNAL</sequence>
<evidence type="ECO:0000313" key="1">
    <source>
        <dbReference type="EMBL" id="KAK4003158.1"/>
    </source>
</evidence>
<gene>
    <name evidence="1" type="ORF">OUZ56_004940</name>
</gene>
<accession>A0ABQ9YRA9</accession>
<organism evidence="1 2">
    <name type="scientific">Daphnia magna</name>
    <dbReference type="NCBI Taxonomy" id="35525"/>
    <lineage>
        <taxon>Eukaryota</taxon>
        <taxon>Metazoa</taxon>
        <taxon>Ecdysozoa</taxon>
        <taxon>Arthropoda</taxon>
        <taxon>Crustacea</taxon>
        <taxon>Branchiopoda</taxon>
        <taxon>Diplostraca</taxon>
        <taxon>Cladocera</taxon>
        <taxon>Anomopoda</taxon>
        <taxon>Daphniidae</taxon>
        <taxon>Daphnia</taxon>
    </lineage>
</organism>
<name>A0ABQ9YRA9_9CRUS</name>
<reference evidence="1 2" key="1">
    <citation type="journal article" date="2023" name="Nucleic Acids Res.">
        <title>The hologenome of Daphnia magna reveals possible DNA methylation and microbiome-mediated evolution of the host genome.</title>
        <authorList>
            <person name="Chaturvedi A."/>
            <person name="Li X."/>
            <person name="Dhandapani V."/>
            <person name="Marshall H."/>
            <person name="Kissane S."/>
            <person name="Cuenca-Cambronero M."/>
            <person name="Asole G."/>
            <person name="Calvet F."/>
            <person name="Ruiz-Romero M."/>
            <person name="Marangio P."/>
            <person name="Guigo R."/>
            <person name="Rago D."/>
            <person name="Mirbahai L."/>
            <person name="Eastwood N."/>
            <person name="Colbourne J.K."/>
            <person name="Zhou J."/>
            <person name="Mallon E."/>
            <person name="Orsini L."/>
        </authorList>
    </citation>
    <scope>NUCLEOTIDE SEQUENCE [LARGE SCALE GENOMIC DNA]</scope>
    <source>
        <strain evidence="1">LRV0_1</strain>
    </source>
</reference>